<keyword evidence="2" id="KW-0645">Protease</keyword>
<evidence type="ECO:0000256" key="4">
    <source>
        <dbReference type="ARBA" id="ARBA00022807"/>
    </source>
</evidence>
<evidence type="ECO:0000259" key="5">
    <source>
        <dbReference type="PROSITE" id="PS51935"/>
    </source>
</evidence>
<dbReference type="PROSITE" id="PS51935">
    <property type="entry name" value="NLPC_P60"/>
    <property type="match status" value="1"/>
</dbReference>
<dbReference type="Proteomes" id="UP000052020">
    <property type="component" value="Unassembled WGS sequence"/>
</dbReference>
<protein>
    <recommendedName>
        <fullName evidence="5">NlpC/P60 domain-containing protein</fullName>
    </recommendedName>
</protein>
<dbReference type="GO" id="GO:0006508">
    <property type="term" value="P:proteolysis"/>
    <property type="evidence" value="ECO:0007669"/>
    <property type="project" value="UniProtKB-KW"/>
</dbReference>
<evidence type="ECO:0000313" key="6">
    <source>
        <dbReference type="EMBL" id="KPJ64926.1"/>
    </source>
</evidence>
<gene>
    <name evidence="6" type="ORF">AMK68_00005</name>
</gene>
<dbReference type="EMBL" id="LIZY01000001">
    <property type="protein sequence ID" value="KPJ64926.1"/>
    <property type="molecule type" value="Genomic_DNA"/>
</dbReference>
<dbReference type="InterPro" id="IPR038765">
    <property type="entry name" value="Papain-like_cys_pep_sf"/>
</dbReference>
<evidence type="ECO:0000256" key="2">
    <source>
        <dbReference type="ARBA" id="ARBA00022670"/>
    </source>
</evidence>
<dbReference type="AlphaFoldDB" id="A0A0S7XR32"/>
<dbReference type="Gene3D" id="3.90.1720.10">
    <property type="entry name" value="endopeptidase domain like (from Nostoc punctiforme)"/>
    <property type="match status" value="1"/>
</dbReference>
<organism evidence="6 7">
    <name type="scientific">candidate division KD3-62 bacterium DG_56</name>
    <dbReference type="NCBI Taxonomy" id="1704032"/>
    <lineage>
        <taxon>Bacteria</taxon>
        <taxon>candidate division KD3-62</taxon>
    </lineage>
</organism>
<dbReference type="Pfam" id="PF00877">
    <property type="entry name" value="NLPC_P60"/>
    <property type="match status" value="1"/>
</dbReference>
<dbReference type="PANTHER" id="PTHR47053:SF1">
    <property type="entry name" value="MUREIN DD-ENDOPEPTIDASE MEPH-RELATED"/>
    <property type="match status" value="1"/>
</dbReference>
<reference evidence="6 7" key="1">
    <citation type="journal article" date="2015" name="Microbiome">
        <title>Genomic resolution of linkages in carbon, nitrogen, and sulfur cycling among widespread estuary sediment bacteria.</title>
        <authorList>
            <person name="Baker B.J."/>
            <person name="Lazar C.S."/>
            <person name="Teske A.P."/>
            <person name="Dick G.J."/>
        </authorList>
    </citation>
    <scope>NUCLEOTIDE SEQUENCE [LARGE SCALE GENOMIC DNA]</scope>
    <source>
        <strain evidence="6">DG_56</strain>
    </source>
</reference>
<feature type="non-terminal residue" evidence="6">
    <location>
        <position position="1"/>
    </location>
</feature>
<dbReference type="InterPro" id="IPR051202">
    <property type="entry name" value="Peptidase_C40"/>
</dbReference>
<dbReference type="GO" id="GO:0008234">
    <property type="term" value="F:cysteine-type peptidase activity"/>
    <property type="evidence" value="ECO:0007669"/>
    <property type="project" value="UniProtKB-KW"/>
</dbReference>
<keyword evidence="3" id="KW-0378">Hydrolase</keyword>
<name>A0A0S7XR32_9BACT</name>
<comment type="caution">
    <text evidence="6">The sequence shown here is derived from an EMBL/GenBank/DDBJ whole genome shotgun (WGS) entry which is preliminary data.</text>
</comment>
<accession>A0A0S7XR32</accession>
<feature type="domain" description="NlpC/P60" evidence="5">
    <location>
        <begin position="1"/>
        <end position="106"/>
    </location>
</feature>
<dbReference type="PANTHER" id="PTHR47053">
    <property type="entry name" value="MUREIN DD-ENDOPEPTIDASE MEPH-RELATED"/>
    <property type="match status" value="1"/>
</dbReference>
<evidence type="ECO:0000256" key="1">
    <source>
        <dbReference type="ARBA" id="ARBA00007074"/>
    </source>
</evidence>
<proteinExistence type="inferred from homology"/>
<keyword evidence="4" id="KW-0788">Thiol protease</keyword>
<sequence length="106" mass="11708">TPYQYGGRLPHSVDCSLLAQTVFAAHGIRLPRTAAQQAYVGYPVGYAELLPGDRLYFYNSDGRVGHTGIHIAGGKFIHASASRGYVAMDDLFTTQWWRIYAGAMRI</sequence>
<dbReference type="SUPFAM" id="SSF54001">
    <property type="entry name" value="Cysteine proteinases"/>
    <property type="match status" value="1"/>
</dbReference>
<evidence type="ECO:0000313" key="7">
    <source>
        <dbReference type="Proteomes" id="UP000052020"/>
    </source>
</evidence>
<dbReference type="InterPro" id="IPR000064">
    <property type="entry name" value="NLP_P60_dom"/>
</dbReference>
<evidence type="ECO:0000256" key="3">
    <source>
        <dbReference type="ARBA" id="ARBA00022801"/>
    </source>
</evidence>
<comment type="similarity">
    <text evidence="1">Belongs to the peptidase C40 family.</text>
</comment>